<feature type="region of interest" description="Disordered" evidence="1">
    <location>
        <begin position="246"/>
        <end position="268"/>
    </location>
</feature>
<name>A0A5N6QY21_9ROSI</name>
<dbReference type="EMBL" id="CM017323">
    <property type="protein sequence ID" value="KAE8021254.1"/>
    <property type="molecule type" value="Genomic_DNA"/>
</dbReference>
<evidence type="ECO:0000256" key="1">
    <source>
        <dbReference type="SAM" id="MobiDB-lite"/>
    </source>
</evidence>
<dbReference type="OrthoDB" id="1925932at2759"/>
<accession>A0A5N6QY21</accession>
<organism evidence="2 3">
    <name type="scientific">Carpinus fangiana</name>
    <dbReference type="NCBI Taxonomy" id="176857"/>
    <lineage>
        <taxon>Eukaryota</taxon>
        <taxon>Viridiplantae</taxon>
        <taxon>Streptophyta</taxon>
        <taxon>Embryophyta</taxon>
        <taxon>Tracheophyta</taxon>
        <taxon>Spermatophyta</taxon>
        <taxon>Magnoliopsida</taxon>
        <taxon>eudicotyledons</taxon>
        <taxon>Gunneridae</taxon>
        <taxon>Pentapetalae</taxon>
        <taxon>rosids</taxon>
        <taxon>fabids</taxon>
        <taxon>Fagales</taxon>
        <taxon>Betulaceae</taxon>
        <taxon>Carpinus</taxon>
    </lineage>
</organism>
<dbReference type="AlphaFoldDB" id="A0A5N6QY21"/>
<gene>
    <name evidence="2" type="ORF">FH972_007161</name>
</gene>
<protein>
    <submittedName>
        <fullName evidence="2">Uncharacterized protein</fullName>
    </submittedName>
</protein>
<evidence type="ECO:0000313" key="2">
    <source>
        <dbReference type="EMBL" id="KAE8021254.1"/>
    </source>
</evidence>
<proteinExistence type="predicted"/>
<dbReference type="Proteomes" id="UP000327013">
    <property type="component" value="Chromosome 3"/>
</dbReference>
<reference evidence="2 3" key="1">
    <citation type="submission" date="2019-06" db="EMBL/GenBank/DDBJ databases">
        <title>A chromosomal-level reference genome of Carpinus fangiana (Coryloideae, Betulaceae).</title>
        <authorList>
            <person name="Yang X."/>
            <person name="Wang Z."/>
            <person name="Zhang L."/>
            <person name="Hao G."/>
            <person name="Liu J."/>
            <person name="Yang Y."/>
        </authorList>
    </citation>
    <scope>NUCLEOTIDE SEQUENCE [LARGE SCALE GENOMIC DNA]</scope>
    <source>
        <strain evidence="2">Cfa_2016G</strain>
        <tissue evidence="2">Leaf</tissue>
    </source>
</reference>
<sequence>MIRLAPDECLGCSINLCRPHAEIQTSSSTFLILFNDLGHSWKKLIQSINQSAWIGVASFHELETKTKPDKVDRRHGKRSLPSDVSEVKKEDHLFSQYSSSGDISAFAHVVGTGDGSPAQVQAGSVSSMTEPAASSEPIHSQRAASAGAAEIAYLATHQDSPTPLDHPPLPPFDLQPLPRRPLQTEALFPNLLQYAQLLYSNDDNELRYAVSGLHENQRLMPSSTSSVCQVQPENLLNSQMGNYSSSSQYFFQQGGDSENNNNNNNPGE</sequence>
<keyword evidence="3" id="KW-1185">Reference proteome</keyword>
<evidence type="ECO:0000313" key="3">
    <source>
        <dbReference type="Proteomes" id="UP000327013"/>
    </source>
</evidence>